<feature type="domain" description="Hypervirulence associated protein TUDOR" evidence="2">
    <location>
        <begin position="7"/>
        <end position="64"/>
    </location>
</feature>
<feature type="region of interest" description="Disordered" evidence="1">
    <location>
        <begin position="1"/>
        <end position="67"/>
    </location>
</feature>
<name>A0A840FAU8_9SPHN</name>
<organism evidence="3 4">
    <name type="scientific">Sphingomonas jinjuensis</name>
    <dbReference type="NCBI Taxonomy" id="535907"/>
    <lineage>
        <taxon>Bacteria</taxon>
        <taxon>Pseudomonadati</taxon>
        <taxon>Pseudomonadota</taxon>
        <taxon>Alphaproteobacteria</taxon>
        <taxon>Sphingomonadales</taxon>
        <taxon>Sphingomonadaceae</taxon>
        <taxon>Sphingomonas</taxon>
    </lineage>
</organism>
<dbReference type="Gene3D" id="2.30.30.1060">
    <property type="match status" value="1"/>
</dbReference>
<gene>
    <name evidence="3" type="ORF">GGQ80_001298</name>
</gene>
<evidence type="ECO:0000313" key="3">
    <source>
        <dbReference type="EMBL" id="MBB4153396.1"/>
    </source>
</evidence>
<comment type="caution">
    <text evidence="3">The sequence shown here is derived from an EMBL/GenBank/DDBJ whole genome shotgun (WGS) entry which is preliminary data.</text>
</comment>
<reference evidence="3 4" key="1">
    <citation type="submission" date="2020-08" db="EMBL/GenBank/DDBJ databases">
        <title>Genomic Encyclopedia of Type Strains, Phase IV (KMG-IV): sequencing the most valuable type-strain genomes for metagenomic binning, comparative biology and taxonomic classification.</title>
        <authorList>
            <person name="Goeker M."/>
        </authorList>
    </citation>
    <scope>NUCLEOTIDE SEQUENCE [LARGE SCALE GENOMIC DNA]</scope>
    <source>
        <strain evidence="3 4">YC6723</strain>
    </source>
</reference>
<feature type="compositionally biased region" description="Basic and acidic residues" evidence="1">
    <location>
        <begin position="1"/>
        <end position="12"/>
    </location>
</feature>
<evidence type="ECO:0000256" key="1">
    <source>
        <dbReference type="SAM" id="MobiDB-lite"/>
    </source>
</evidence>
<sequence>MTSFKKGDEVSWKSRGGTAHGTVEKKITSTTDVNGHTAKATKDEPQYIVESDNGGKAAHKAGALHKA</sequence>
<dbReference type="RefSeq" id="WP_183983078.1">
    <property type="nucleotide sequence ID" value="NZ_JACIEV010000003.1"/>
</dbReference>
<feature type="compositionally biased region" description="Basic residues" evidence="1">
    <location>
        <begin position="57"/>
        <end position="67"/>
    </location>
</feature>
<keyword evidence="4" id="KW-1185">Reference proteome</keyword>
<dbReference type="InterPro" id="IPR021331">
    <property type="entry name" value="Hva1_TUDOR"/>
</dbReference>
<proteinExistence type="predicted"/>
<accession>A0A840FAU8</accession>
<dbReference type="Proteomes" id="UP000529795">
    <property type="component" value="Unassembled WGS sequence"/>
</dbReference>
<dbReference type="AlphaFoldDB" id="A0A840FAU8"/>
<protein>
    <recommendedName>
        <fullName evidence="2">Hypervirulence associated protein TUDOR domain-containing protein</fullName>
    </recommendedName>
</protein>
<evidence type="ECO:0000313" key="4">
    <source>
        <dbReference type="Proteomes" id="UP000529795"/>
    </source>
</evidence>
<dbReference type="Pfam" id="PF11160">
    <property type="entry name" value="Hva1_TUDOR"/>
    <property type="match status" value="1"/>
</dbReference>
<dbReference type="EMBL" id="JACIEV010000003">
    <property type="protein sequence ID" value="MBB4153396.1"/>
    <property type="molecule type" value="Genomic_DNA"/>
</dbReference>
<evidence type="ECO:0000259" key="2">
    <source>
        <dbReference type="Pfam" id="PF11160"/>
    </source>
</evidence>